<reference evidence="3" key="1">
    <citation type="submission" date="2016-10" db="EMBL/GenBank/DDBJ databases">
        <authorList>
            <person name="Varghese N."/>
            <person name="Submissions S."/>
        </authorList>
    </citation>
    <scope>NUCLEOTIDE SEQUENCE [LARGE SCALE GENOMIC DNA]</scope>
    <source>
        <strain evidence="3">DSM 17616</strain>
    </source>
</reference>
<dbReference type="CDD" id="cd07756">
    <property type="entry name" value="CYTH-like_Pase_CHAD"/>
    <property type="match status" value="1"/>
</dbReference>
<accession>A0A1H6N662</accession>
<evidence type="ECO:0000259" key="1">
    <source>
        <dbReference type="PROSITE" id="PS51707"/>
    </source>
</evidence>
<dbReference type="GO" id="GO:0050355">
    <property type="term" value="F:inorganic triphosphate phosphatase activity"/>
    <property type="evidence" value="ECO:0007669"/>
    <property type="project" value="InterPro"/>
</dbReference>
<proteinExistence type="predicted"/>
<dbReference type="PANTHER" id="PTHR39569">
    <property type="entry name" value="INORGANIC TRIPHOSPHATASE"/>
    <property type="match status" value="1"/>
</dbReference>
<dbReference type="EMBL" id="FNXF01000019">
    <property type="protein sequence ID" value="SEI10186.1"/>
    <property type="molecule type" value="Genomic_DNA"/>
</dbReference>
<dbReference type="PROSITE" id="PS51707">
    <property type="entry name" value="CYTH"/>
    <property type="match status" value="1"/>
</dbReference>
<dbReference type="STRING" id="173990.SAMN05660691_03663"/>
<protein>
    <submittedName>
        <fullName evidence="2">Inorganic triphosphatase YgiF, contains CYTH and CHAD domains</fullName>
    </submittedName>
</protein>
<organism evidence="2 3">
    <name type="scientific">Rheinheimera pacifica</name>
    <dbReference type="NCBI Taxonomy" id="173990"/>
    <lineage>
        <taxon>Bacteria</taxon>
        <taxon>Pseudomonadati</taxon>
        <taxon>Pseudomonadota</taxon>
        <taxon>Gammaproteobacteria</taxon>
        <taxon>Chromatiales</taxon>
        <taxon>Chromatiaceae</taxon>
        <taxon>Rheinheimera</taxon>
    </lineage>
</organism>
<dbReference type="SUPFAM" id="SSF55154">
    <property type="entry name" value="CYTH-like phosphatases"/>
    <property type="match status" value="1"/>
</dbReference>
<dbReference type="InterPro" id="IPR039013">
    <property type="entry name" value="YgiF"/>
</dbReference>
<sequence>MSTELELKYLLPPAGLGSLVQLIPQLGELQHAGHNSLLNAYFDTADNWFRRHDMGLRSRLKQGRYEQTIKLAGSQHGAMQMRPEYNVPCDGVVPKLDAFPAEIWPEQTDVPQLQQQLIELFCTDFNRQSWLLRCADGSEVELAYDQGEIRAGSHSQPIAELELELISGNALQLFALAKILLQQLPLRTGWQSKAARGYSLRTQQPLALPQHAGTTLLAQIRALQQAEASYGQTQQAAALNIASQALTALSLSLVQQAQIPHLAGEAAALADAVLQNAEVFGWRRYNELLLAVSEYLYQSV</sequence>
<gene>
    <name evidence="2" type="ORF">SAMN05660691_03663</name>
</gene>
<dbReference type="AlphaFoldDB" id="A0A1H6N662"/>
<feature type="domain" description="CYTH" evidence="1">
    <location>
        <begin position="2"/>
        <end position="204"/>
    </location>
</feature>
<name>A0A1H6N662_9GAMM</name>
<keyword evidence="3" id="KW-1185">Reference proteome</keyword>
<evidence type="ECO:0000313" key="3">
    <source>
        <dbReference type="Proteomes" id="UP000199371"/>
    </source>
</evidence>
<dbReference type="PANTHER" id="PTHR39569:SF1">
    <property type="entry name" value="INORGANIC TRIPHOSPHATASE"/>
    <property type="match status" value="1"/>
</dbReference>
<dbReference type="OrthoDB" id="3034217at2"/>
<dbReference type="Gene3D" id="2.40.320.10">
    <property type="entry name" value="Hypothetical Protein Pfu-838710-001"/>
    <property type="match status" value="1"/>
</dbReference>
<dbReference type="Pfam" id="PF01928">
    <property type="entry name" value="CYTH"/>
    <property type="match status" value="1"/>
</dbReference>
<dbReference type="Proteomes" id="UP000199371">
    <property type="component" value="Unassembled WGS sequence"/>
</dbReference>
<dbReference type="InterPro" id="IPR033469">
    <property type="entry name" value="CYTH-like_dom_sf"/>
</dbReference>
<evidence type="ECO:0000313" key="2">
    <source>
        <dbReference type="EMBL" id="SEI10186.1"/>
    </source>
</evidence>
<dbReference type="GO" id="GO:0046872">
    <property type="term" value="F:metal ion binding"/>
    <property type="evidence" value="ECO:0007669"/>
    <property type="project" value="TreeGrafter"/>
</dbReference>
<dbReference type="SMART" id="SM01118">
    <property type="entry name" value="CYTH"/>
    <property type="match status" value="1"/>
</dbReference>
<dbReference type="RefSeq" id="WP_092796376.1">
    <property type="nucleotide sequence ID" value="NZ_FNXF01000019.1"/>
</dbReference>
<dbReference type="InterPro" id="IPR023577">
    <property type="entry name" value="CYTH_domain"/>
</dbReference>